<organism evidence="2 3">
    <name type="scientific">Taxus chinensis</name>
    <name type="common">Chinese yew</name>
    <name type="synonym">Taxus wallichiana var. chinensis</name>
    <dbReference type="NCBI Taxonomy" id="29808"/>
    <lineage>
        <taxon>Eukaryota</taxon>
        <taxon>Viridiplantae</taxon>
        <taxon>Streptophyta</taxon>
        <taxon>Embryophyta</taxon>
        <taxon>Tracheophyta</taxon>
        <taxon>Spermatophyta</taxon>
        <taxon>Pinopsida</taxon>
        <taxon>Pinidae</taxon>
        <taxon>Conifers II</taxon>
        <taxon>Cupressales</taxon>
        <taxon>Taxaceae</taxon>
        <taxon>Taxus</taxon>
    </lineage>
</organism>
<dbReference type="EMBL" id="JAHRHJ020000007">
    <property type="protein sequence ID" value="KAH9308329.1"/>
    <property type="molecule type" value="Genomic_DNA"/>
</dbReference>
<comment type="caution">
    <text evidence="2">The sequence shown here is derived from an EMBL/GenBank/DDBJ whole genome shotgun (WGS) entry which is preliminary data.</text>
</comment>
<dbReference type="AlphaFoldDB" id="A0AA38KSB7"/>
<feature type="non-terminal residue" evidence="2">
    <location>
        <position position="108"/>
    </location>
</feature>
<evidence type="ECO:0000256" key="1">
    <source>
        <dbReference type="SAM" id="MobiDB-lite"/>
    </source>
</evidence>
<sequence>PTDDDMPPLKENPHYVLKLDNIHDYGMQQIEDMPPLKDNLDYVPTLDENCIHDYDMQQGEYNSSHQTPTLDGNSTVNPLKRNRTDNISYDEIHQTKDISTHSDQTHIT</sequence>
<dbReference type="Proteomes" id="UP000824469">
    <property type="component" value="Unassembled WGS sequence"/>
</dbReference>
<gene>
    <name evidence="2" type="ORF">KI387_036240</name>
</gene>
<protein>
    <submittedName>
        <fullName evidence="2">Uncharacterized protein</fullName>
    </submittedName>
</protein>
<proteinExistence type="predicted"/>
<name>A0AA38KSB7_TAXCH</name>
<accession>A0AA38KSB7</accession>
<evidence type="ECO:0000313" key="3">
    <source>
        <dbReference type="Proteomes" id="UP000824469"/>
    </source>
</evidence>
<evidence type="ECO:0000313" key="2">
    <source>
        <dbReference type="EMBL" id="KAH9308329.1"/>
    </source>
</evidence>
<feature type="region of interest" description="Disordered" evidence="1">
    <location>
        <begin position="58"/>
        <end position="108"/>
    </location>
</feature>
<feature type="compositionally biased region" description="Polar residues" evidence="1">
    <location>
        <begin position="59"/>
        <end position="77"/>
    </location>
</feature>
<keyword evidence="3" id="KW-1185">Reference proteome</keyword>
<feature type="compositionally biased region" description="Basic and acidic residues" evidence="1">
    <location>
        <begin position="90"/>
        <end position="108"/>
    </location>
</feature>
<reference evidence="2 3" key="1">
    <citation type="journal article" date="2021" name="Nat. Plants">
        <title>The Taxus genome provides insights into paclitaxel biosynthesis.</title>
        <authorList>
            <person name="Xiong X."/>
            <person name="Gou J."/>
            <person name="Liao Q."/>
            <person name="Li Y."/>
            <person name="Zhou Q."/>
            <person name="Bi G."/>
            <person name="Li C."/>
            <person name="Du R."/>
            <person name="Wang X."/>
            <person name="Sun T."/>
            <person name="Guo L."/>
            <person name="Liang H."/>
            <person name="Lu P."/>
            <person name="Wu Y."/>
            <person name="Zhang Z."/>
            <person name="Ro D.K."/>
            <person name="Shang Y."/>
            <person name="Huang S."/>
            <person name="Yan J."/>
        </authorList>
    </citation>
    <scope>NUCLEOTIDE SEQUENCE [LARGE SCALE GENOMIC DNA]</scope>
    <source>
        <strain evidence="2">Ta-2019</strain>
    </source>
</reference>
<feature type="non-terminal residue" evidence="2">
    <location>
        <position position="1"/>
    </location>
</feature>